<keyword evidence="3" id="KW-0813">Transport</keyword>
<sequence>MTGSWEEVVIILSIFITGFLITFVKLYPTMKPYEYGFRVFMLTLLGNVSIFVSYPFWGGSAQLSGEEFYGCSQILGRRHPKGGKYFVPSCRVGMEGAKVLRELGNKVKTMTKLSPTDILLNIHEAAEDLQHKIDRRSYLLVNAELWEIGRRPGEDQDNLHDSPGIVETVQAPRDQIP</sequence>
<dbReference type="AlphaFoldDB" id="A0A835UCP2"/>
<evidence type="ECO:0000256" key="5">
    <source>
        <dbReference type="ARBA" id="ARBA00022989"/>
    </source>
</evidence>
<evidence type="ECO:0000256" key="10">
    <source>
        <dbReference type="SAM" id="Phobius"/>
    </source>
</evidence>
<dbReference type="GO" id="GO:0015743">
    <property type="term" value="P:malate transport"/>
    <property type="evidence" value="ECO:0007669"/>
    <property type="project" value="InterPro"/>
</dbReference>
<proteinExistence type="inferred from homology"/>
<dbReference type="Proteomes" id="UP000639772">
    <property type="component" value="Chromosome 13"/>
</dbReference>
<accession>A0A835UCP2</accession>
<evidence type="ECO:0000256" key="8">
    <source>
        <dbReference type="ARBA" id="ARBA00023303"/>
    </source>
</evidence>
<evidence type="ECO:0000256" key="1">
    <source>
        <dbReference type="ARBA" id="ARBA00004141"/>
    </source>
</evidence>
<feature type="region of interest" description="Disordered" evidence="9">
    <location>
        <begin position="152"/>
        <end position="177"/>
    </location>
</feature>
<evidence type="ECO:0000256" key="4">
    <source>
        <dbReference type="ARBA" id="ARBA00022692"/>
    </source>
</evidence>
<keyword evidence="7 10" id="KW-0472">Membrane</keyword>
<evidence type="ECO:0000313" key="11">
    <source>
        <dbReference type="EMBL" id="KAG0456742.1"/>
    </source>
</evidence>
<name>A0A835UCP2_VANPL</name>
<evidence type="ECO:0008006" key="13">
    <source>
        <dbReference type="Google" id="ProtNLM"/>
    </source>
</evidence>
<keyword evidence="5 10" id="KW-1133">Transmembrane helix</keyword>
<dbReference type="GO" id="GO:0034220">
    <property type="term" value="P:monoatomic ion transmembrane transport"/>
    <property type="evidence" value="ECO:0007669"/>
    <property type="project" value="UniProtKB-KW"/>
</dbReference>
<dbReference type="PANTHER" id="PTHR31086">
    <property type="entry name" value="ALUMINUM-ACTIVATED MALATE TRANSPORTER 10"/>
    <property type="match status" value="1"/>
</dbReference>
<keyword evidence="4 10" id="KW-0812">Transmembrane</keyword>
<evidence type="ECO:0000256" key="3">
    <source>
        <dbReference type="ARBA" id="ARBA00022448"/>
    </source>
</evidence>
<evidence type="ECO:0000313" key="12">
    <source>
        <dbReference type="Proteomes" id="UP000639772"/>
    </source>
</evidence>
<keyword evidence="6" id="KW-0406">Ion transport</keyword>
<dbReference type="GO" id="GO:0016020">
    <property type="term" value="C:membrane"/>
    <property type="evidence" value="ECO:0007669"/>
    <property type="project" value="UniProtKB-SubCell"/>
</dbReference>
<feature type="transmembrane region" description="Helical" evidence="10">
    <location>
        <begin position="39"/>
        <end position="57"/>
    </location>
</feature>
<evidence type="ECO:0000256" key="6">
    <source>
        <dbReference type="ARBA" id="ARBA00023065"/>
    </source>
</evidence>
<evidence type="ECO:0000256" key="7">
    <source>
        <dbReference type="ARBA" id="ARBA00023136"/>
    </source>
</evidence>
<feature type="transmembrane region" description="Helical" evidence="10">
    <location>
        <begin position="6"/>
        <end position="27"/>
    </location>
</feature>
<reference evidence="11 12" key="1">
    <citation type="journal article" date="2020" name="Nat. Food">
        <title>A phased Vanilla planifolia genome enables genetic improvement of flavour and production.</title>
        <authorList>
            <person name="Hasing T."/>
            <person name="Tang H."/>
            <person name="Brym M."/>
            <person name="Khazi F."/>
            <person name="Huang T."/>
            <person name="Chambers A.H."/>
        </authorList>
    </citation>
    <scope>NUCLEOTIDE SEQUENCE [LARGE SCALE GENOMIC DNA]</scope>
    <source>
        <tissue evidence="11">Leaf</tissue>
    </source>
</reference>
<comment type="subcellular location">
    <subcellularLocation>
        <location evidence="1">Membrane</location>
        <topology evidence="1">Multi-pass membrane protein</topology>
    </subcellularLocation>
</comment>
<dbReference type="OrthoDB" id="68611at2759"/>
<dbReference type="EMBL" id="JADCNM010000013">
    <property type="protein sequence ID" value="KAG0456742.1"/>
    <property type="molecule type" value="Genomic_DNA"/>
</dbReference>
<dbReference type="Pfam" id="PF11744">
    <property type="entry name" value="ALMT"/>
    <property type="match status" value="2"/>
</dbReference>
<comment type="similarity">
    <text evidence="2">Belongs to the aromatic acid exporter (TC 2.A.85) family.</text>
</comment>
<dbReference type="InterPro" id="IPR020966">
    <property type="entry name" value="ALMT"/>
</dbReference>
<evidence type="ECO:0000256" key="9">
    <source>
        <dbReference type="SAM" id="MobiDB-lite"/>
    </source>
</evidence>
<comment type="caution">
    <text evidence="11">The sequence shown here is derived from an EMBL/GenBank/DDBJ whole genome shotgun (WGS) entry which is preliminary data.</text>
</comment>
<organism evidence="11 12">
    <name type="scientific">Vanilla planifolia</name>
    <name type="common">Vanilla</name>
    <dbReference type="NCBI Taxonomy" id="51239"/>
    <lineage>
        <taxon>Eukaryota</taxon>
        <taxon>Viridiplantae</taxon>
        <taxon>Streptophyta</taxon>
        <taxon>Embryophyta</taxon>
        <taxon>Tracheophyta</taxon>
        <taxon>Spermatophyta</taxon>
        <taxon>Magnoliopsida</taxon>
        <taxon>Liliopsida</taxon>
        <taxon>Asparagales</taxon>
        <taxon>Orchidaceae</taxon>
        <taxon>Vanilloideae</taxon>
        <taxon>Vanilleae</taxon>
        <taxon>Vanilla</taxon>
    </lineage>
</organism>
<protein>
    <recommendedName>
        <fullName evidence="13">Aluminum-activated malate transporter</fullName>
    </recommendedName>
</protein>
<evidence type="ECO:0000256" key="2">
    <source>
        <dbReference type="ARBA" id="ARBA00007079"/>
    </source>
</evidence>
<keyword evidence="8" id="KW-0407">Ion channel</keyword>
<gene>
    <name evidence="11" type="ORF">HPP92_024530</name>
</gene>